<dbReference type="Proteomes" id="UP000199682">
    <property type="component" value="Unassembled WGS sequence"/>
</dbReference>
<organism evidence="1 2">
    <name type="scientific">Lentzea albidocapillata subsp. violacea</name>
    <dbReference type="NCBI Taxonomy" id="128104"/>
    <lineage>
        <taxon>Bacteria</taxon>
        <taxon>Bacillati</taxon>
        <taxon>Actinomycetota</taxon>
        <taxon>Actinomycetes</taxon>
        <taxon>Pseudonocardiales</taxon>
        <taxon>Pseudonocardiaceae</taxon>
        <taxon>Lentzea</taxon>
    </lineage>
</organism>
<accession>A0A1G9YQW9</accession>
<dbReference type="AlphaFoldDB" id="A0A1G9YQW9"/>
<reference evidence="2" key="1">
    <citation type="submission" date="2016-10" db="EMBL/GenBank/DDBJ databases">
        <authorList>
            <person name="Varghese N."/>
            <person name="Submissions S."/>
        </authorList>
    </citation>
    <scope>NUCLEOTIDE SEQUENCE [LARGE SCALE GENOMIC DNA]</scope>
    <source>
        <strain evidence="2">DSM 44796</strain>
    </source>
</reference>
<evidence type="ECO:0000313" key="1">
    <source>
        <dbReference type="EMBL" id="SDN11400.1"/>
    </source>
</evidence>
<name>A0A1G9YQW9_9PSEU</name>
<sequence>MRGSVVVGIQEQAKRRGTPLSRFLDEHLPHRDPVVEAWTTELASASRDGASTPAGGRDSIGWALELRIGLDLADAPPRLQELSYLPIDRCAALLAAAGFEHAPIGKLHTNGTTDPVLQRWTRTHHPIDVDESQLASLSACLLLDSFSQPMHRWGTKRTVDERRSLFASALLQEADLYGNAEILNAFHRCWAVYLDRGRQGLLALGDKVIVAPEMANGYGVVDLVIGRTLVDVKLAIEPTDDDVAAWLRQLLGYVLLDRFDTFRFDAVAIYCGWRGQVLTWPLSTLLRSAASGPAPTLANLRADFHKELREDLDRYASWEERERYN</sequence>
<gene>
    <name evidence="1" type="ORF">SAMN04488074_1357</name>
</gene>
<proteinExistence type="predicted"/>
<protein>
    <submittedName>
        <fullName evidence="1">Uncharacterized protein</fullName>
    </submittedName>
</protein>
<evidence type="ECO:0000313" key="2">
    <source>
        <dbReference type="Proteomes" id="UP000199682"/>
    </source>
</evidence>
<dbReference type="EMBL" id="FNET01000035">
    <property type="protein sequence ID" value="SDN11400.1"/>
    <property type="molecule type" value="Genomic_DNA"/>
</dbReference>